<comment type="caution">
    <text evidence="2">The sequence shown here is derived from an EMBL/GenBank/DDBJ whole genome shotgun (WGS) entry which is preliminary data.</text>
</comment>
<dbReference type="EMBL" id="BKBA01000011">
    <property type="protein sequence ID" value="GEQ14813.1"/>
    <property type="molecule type" value="Genomic_DNA"/>
</dbReference>
<dbReference type="SUPFAM" id="SSF53795">
    <property type="entry name" value="PEP carboxykinase-like"/>
    <property type="match status" value="1"/>
</dbReference>
<proteinExistence type="predicted"/>
<protein>
    <recommendedName>
        <fullName evidence="4">HPr kinase</fullName>
    </recommendedName>
</protein>
<feature type="region of interest" description="Disordered" evidence="1">
    <location>
        <begin position="40"/>
        <end position="61"/>
    </location>
</feature>
<evidence type="ECO:0000313" key="3">
    <source>
        <dbReference type="Proteomes" id="UP000321793"/>
    </source>
</evidence>
<dbReference type="InterPro" id="IPR027417">
    <property type="entry name" value="P-loop_NTPase"/>
</dbReference>
<gene>
    <name evidence="2" type="ORF">KLO01_28600</name>
</gene>
<reference evidence="2 3" key="1">
    <citation type="submission" date="2019-07" db="EMBL/GenBank/DDBJ databases">
        <title>Whole genome shotgun sequence of Knoellia locipacati NBRC 109775.</title>
        <authorList>
            <person name="Hosoyama A."/>
            <person name="Uohara A."/>
            <person name="Ohji S."/>
            <person name="Ichikawa N."/>
        </authorList>
    </citation>
    <scope>NUCLEOTIDE SEQUENCE [LARGE SCALE GENOMIC DNA]</scope>
    <source>
        <strain evidence="2 3">NBRC 109775</strain>
    </source>
</reference>
<organism evidence="2 3">
    <name type="scientific">Knoellia locipacati</name>
    <dbReference type="NCBI Taxonomy" id="882824"/>
    <lineage>
        <taxon>Bacteria</taxon>
        <taxon>Bacillati</taxon>
        <taxon>Actinomycetota</taxon>
        <taxon>Actinomycetes</taxon>
        <taxon>Micrococcales</taxon>
        <taxon>Intrasporangiaceae</taxon>
        <taxon>Knoellia</taxon>
    </lineage>
</organism>
<keyword evidence="3" id="KW-1185">Reference proteome</keyword>
<dbReference type="AlphaFoldDB" id="A0A512T3S3"/>
<dbReference type="Gene3D" id="3.40.50.300">
    <property type="entry name" value="P-loop containing nucleotide triphosphate hydrolases"/>
    <property type="match status" value="1"/>
</dbReference>
<accession>A0A512T3S3</accession>
<evidence type="ECO:0000313" key="2">
    <source>
        <dbReference type="EMBL" id="GEQ14813.1"/>
    </source>
</evidence>
<evidence type="ECO:0008006" key="4">
    <source>
        <dbReference type="Google" id="ProtNLM"/>
    </source>
</evidence>
<dbReference type="Proteomes" id="UP000321793">
    <property type="component" value="Unassembled WGS sequence"/>
</dbReference>
<evidence type="ECO:0000256" key="1">
    <source>
        <dbReference type="SAM" id="MobiDB-lite"/>
    </source>
</evidence>
<sequence>MLDAPVRVGPFAAGSVRFVIEADEPAVAAELDAVLTDLRTDPRTGPSADGGDANVTFTVARRDPPSTTHPWQLWRDLEPCERVTEDYLVPYVLWEVTRLLLERTEGVTPVHAAAVARDGRAIVLAGESHAGKSTLAGWLTAHGWEFLTDEVALVTRSDERSWEVRPFPRPVGVRHPSPLDPFLAAHRSALPGGRPGAPLEARSESLVPASTLGSLSRGAPLTAIVLPTHRPGSDGTLSDAHPASAVRALAAHLPLRREHGRAGFREVVDLGLSVPAFTLEVDDLAQADTTLTSLLTELGS</sequence>
<name>A0A512T3S3_9MICO</name>